<gene>
    <name evidence="5" type="ORF">NEUTE1DRAFT_142350</name>
</gene>
<accession>F8N2J8</accession>
<evidence type="ECO:0000256" key="4">
    <source>
        <dbReference type="SAM" id="Phobius"/>
    </source>
</evidence>
<protein>
    <recommendedName>
        <fullName evidence="7">ABC transmembrane type-1 domain-containing protein</fullName>
    </recommendedName>
</protein>
<dbReference type="GeneID" id="20826282"/>
<dbReference type="VEuPathDB" id="FungiDB:NEUTE1DRAFT_142350"/>
<feature type="transmembrane region" description="Helical" evidence="4">
    <location>
        <begin position="59"/>
        <end position="80"/>
    </location>
</feature>
<dbReference type="EMBL" id="GL891382">
    <property type="protein sequence ID" value="EGO52466.1"/>
    <property type="molecule type" value="Genomic_DNA"/>
</dbReference>
<keyword evidence="1 4" id="KW-0812">Transmembrane</keyword>
<proteinExistence type="predicted"/>
<name>F8N2J8_NEUT8</name>
<evidence type="ECO:0000256" key="3">
    <source>
        <dbReference type="ARBA" id="ARBA00023136"/>
    </source>
</evidence>
<keyword evidence="6" id="KW-1185">Reference proteome</keyword>
<evidence type="ECO:0000256" key="1">
    <source>
        <dbReference type="ARBA" id="ARBA00022692"/>
    </source>
</evidence>
<dbReference type="AlphaFoldDB" id="F8N2J8"/>
<reference evidence="6" key="1">
    <citation type="journal article" date="2011" name="Genetics">
        <title>Massive changes in genome architecture accompany the transition to self-fertility in the filamentous fungus Neurospora tetrasperma.</title>
        <authorList>
            <person name="Ellison C.E."/>
            <person name="Stajich J.E."/>
            <person name="Jacobson D.J."/>
            <person name="Natvig D.O."/>
            <person name="Lapidus A."/>
            <person name="Foster B."/>
            <person name="Aerts A."/>
            <person name="Riley R."/>
            <person name="Lindquist E.A."/>
            <person name="Grigoriev I.V."/>
            <person name="Taylor J.W."/>
        </authorList>
    </citation>
    <scope>NUCLEOTIDE SEQUENCE [LARGE SCALE GENOMIC DNA]</scope>
    <source>
        <strain evidence="6">FGSC 2508 / P0657</strain>
    </source>
</reference>
<keyword evidence="2 4" id="KW-1133">Transmembrane helix</keyword>
<dbReference type="InterPro" id="IPR036640">
    <property type="entry name" value="ABC1_TM_sf"/>
</dbReference>
<evidence type="ECO:0000313" key="5">
    <source>
        <dbReference type="EMBL" id="EGO52466.1"/>
    </source>
</evidence>
<dbReference type="Proteomes" id="UP000008065">
    <property type="component" value="Unassembled WGS sequence"/>
</dbReference>
<dbReference type="GO" id="GO:0016020">
    <property type="term" value="C:membrane"/>
    <property type="evidence" value="ECO:0007669"/>
    <property type="project" value="InterPro"/>
</dbReference>
<evidence type="ECO:0008006" key="7">
    <source>
        <dbReference type="Google" id="ProtNLM"/>
    </source>
</evidence>
<dbReference type="KEGG" id="nte:NEUTE1DRAFT142350"/>
<keyword evidence="3 4" id="KW-0472">Membrane</keyword>
<sequence>MALMNVVFDQLIGSFNGDTGTQSTLGQKTSFFDKDGNSVNQLTARLQSNIKSPMELLELNLIVVIIGMFTLIGALINYLLHLRLEARARCLVHDRPIQHVRGLSYRVRYELQFNAMNETVFCESTKFGAESISAYRTVTALVMAENIRSRYESLLQ</sequence>
<evidence type="ECO:0000256" key="2">
    <source>
        <dbReference type="ARBA" id="ARBA00022989"/>
    </source>
</evidence>
<dbReference type="RefSeq" id="XP_009856107.1">
    <property type="nucleotide sequence ID" value="XM_009857805.1"/>
</dbReference>
<dbReference type="OrthoDB" id="6500128at2759"/>
<evidence type="ECO:0000313" key="6">
    <source>
        <dbReference type="Proteomes" id="UP000008065"/>
    </source>
</evidence>
<dbReference type="Gene3D" id="1.20.1560.10">
    <property type="entry name" value="ABC transporter type 1, transmembrane domain"/>
    <property type="match status" value="1"/>
</dbReference>
<dbReference type="GO" id="GO:0005524">
    <property type="term" value="F:ATP binding"/>
    <property type="evidence" value="ECO:0007669"/>
    <property type="project" value="InterPro"/>
</dbReference>
<dbReference type="HOGENOM" id="CLU_1855818_0_0_1"/>
<organism evidence="5 6">
    <name type="scientific">Neurospora tetrasperma (strain FGSC 2508 / ATCC MYA-4615 / P0657)</name>
    <dbReference type="NCBI Taxonomy" id="510951"/>
    <lineage>
        <taxon>Eukaryota</taxon>
        <taxon>Fungi</taxon>
        <taxon>Dikarya</taxon>
        <taxon>Ascomycota</taxon>
        <taxon>Pezizomycotina</taxon>
        <taxon>Sordariomycetes</taxon>
        <taxon>Sordariomycetidae</taxon>
        <taxon>Sordariales</taxon>
        <taxon>Sordariaceae</taxon>
        <taxon>Neurospora</taxon>
    </lineage>
</organism>